<evidence type="ECO:0000256" key="1">
    <source>
        <dbReference type="SAM" id="Phobius"/>
    </source>
</evidence>
<name>A0A1J5IUY5_9BACT</name>
<keyword evidence="1" id="KW-1133">Transmembrane helix</keyword>
<reference evidence="2 3" key="1">
    <citation type="journal article" date="2016" name="Environ. Microbiol.">
        <title>Genomic resolution of a cold subsurface aquifer community provides metabolic insights for novel microbes adapted to high CO concentrations.</title>
        <authorList>
            <person name="Probst A.J."/>
            <person name="Castelle C.J."/>
            <person name="Singh A."/>
            <person name="Brown C.T."/>
            <person name="Anantharaman K."/>
            <person name="Sharon I."/>
            <person name="Hug L.A."/>
            <person name="Burstein D."/>
            <person name="Emerson J.B."/>
            <person name="Thomas B.C."/>
            <person name="Banfield J.F."/>
        </authorList>
    </citation>
    <scope>NUCLEOTIDE SEQUENCE [LARGE SCALE GENOMIC DNA]</scope>
    <source>
        <strain evidence="2">CG2_30_54_11</strain>
    </source>
</reference>
<protein>
    <submittedName>
        <fullName evidence="2">Uncharacterized protein</fullName>
    </submittedName>
</protein>
<keyword evidence="1" id="KW-0472">Membrane</keyword>
<comment type="caution">
    <text evidence="2">The sequence shown here is derived from an EMBL/GenBank/DDBJ whole genome shotgun (WGS) entry which is preliminary data.</text>
</comment>
<dbReference type="Proteomes" id="UP000183245">
    <property type="component" value="Unassembled WGS sequence"/>
</dbReference>
<dbReference type="EMBL" id="MNZT01000073">
    <property type="protein sequence ID" value="OIP96975.1"/>
    <property type="molecule type" value="Genomic_DNA"/>
</dbReference>
<dbReference type="AlphaFoldDB" id="A0A1J5IUY5"/>
<sequence length="140" mass="15165">MKNRTAIIATISIGILAGLTFFILSQYHIEITSQDTGISDTGQTDDTRTPPVQTAQNCSLTPCHGLDISCELTDGPVACDMMYTIGDNCRQYASCEVTDGSCTLTTTSRFDSCKSCMERCQQSFGNDVTGLFECESLCVQ</sequence>
<gene>
    <name evidence="2" type="ORF">AUK40_04250</name>
</gene>
<proteinExistence type="predicted"/>
<dbReference type="STRING" id="1817892.AUK40_04250"/>
<accession>A0A1J5IUY5</accession>
<evidence type="ECO:0000313" key="3">
    <source>
        <dbReference type="Proteomes" id="UP000183245"/>
    </source>
</evidence>
<organism evidence="2 3">
    <name type="scientific">Candidatus Wirthbacteria bacterium CG2_30_54_11</name>
    <dbReference type="NCBI Taxonomy" id="1817892"/>
    <lineage>
        <taxon>Bacteria</taxon>
        <taxon>Candidatus Wirthbacteria</taxon>
    </lineage>
</organism>
<feature type="transmembrane region" description="Helical" evidence="1">
    <location>
        <begin position="6"/>
        <end position="24"/>
    </location>
</feature>
<keyword evidence="1" id="KW-0812">Transmembrane</keyword>
<evidence type="ECO:0000313" key="2">
    <source>
        <dbReference type="EMBL" id="OIP96975.1"/>
    </source>
</evidence>